<protein>
    <submittedName>
        <fullName evidence="1">Uncharacterized protein</fullName>
    </submittedName>
</protein>
<dbReference type="Proteomes" id="UP001341840">
    <property type="component" value="Unassembled WGS sequence"/>
</dbReference>
<comment type="caution">
    <text evidence="1">The sequence shown here is derived from an EMBL/GenBank/DDBJ whole genome shotgun (WGS) entry which is preliminary data.</text>
</comment>
<name>A0ABU6S8Q5_9FABA</name>
<reference evidence="1 2" key="1">
    <citation type="journal article" date="2023" name="Plants (Basel)">
        <title>Bridging the Gap: Combining Genomics and Transcriptomics Approaches to Understand Stylosanthes scabra, an Orphan Legume from the Brazilian Caatinga.</title>
        <authorList>
            <person name="Ferreira-Neto J.R.C."/>
            <person name="da Silva M.D."/>
            <person name="Binneck E."/>
            <person name="de Melo N.F."/>
            <person name="da Silva R.H."/>
            <person name="de Melo A.L.T.M."/>
            <person name="Pandolfi V."/>
            <person name="Bustamante F.O."/>
            <person name="Brasileiro-Vidal A.C."/>
            <person name="Benko-Iseppon A.M."/>
        </authorList>
    </citation>
    <scope>NUCLEOTIDE SEQUENCE [LARGE SCALE GENOMIC DNA]</scope>
    <source>
        <tissue evidence="1">Leaves</tissue>
    </source>
</reference>
<keyword evidence="2" id="KW-1185">Reference proteome</keyword>
<gene>
    <name evidence="1" type="ORF">PIB30_018801</name>
</gene>
<organism evidence="1 2">
    <name type="scientific">Stylosanthes scabra</name>
    <dbReference type="NCBI Taxonomy" id="79078"/>
    <lineage>
        <taxon>Eukaryota</taxon>
        <taxon>Viridiplantae</taxon>
        <taxon>Streptophyta</taxon>
        <taxon>Embryophyta</taxon>
        <taxon>Tracheophyta</taxon>
        <taxon>Spermatophyta</taxon>
        <taxon>Magnoliopsida</taxon>
        <taxon>eudicotyledons</taxon>
        <taxon>Gunneridae</taxon>
        <taxon>Pentapetalae</taxon>
        <taxon>rosids</taxon>
        <taxon>fabids</taxon>
        <taxon>Fabales</taxon>
        <taxon>Fabaceae</taxon>
        <taxon>Papilionoideae</taxon>
        <taxon>50 kb inversion clade</taxon>
        <taxon>dalbergioids sensu lato</taxon>
        <taxon>Dalbergieae</taxon>
        <taxon>Pterocarpus clade</taxon>
        <taxon>Stylosanthes</taxon>
    </lineage>
</organism>
<accession>A0ABU6S8Q5</accession>
<sequence>MSSYAVQPRTRGYLWIPMSPAGTGPPLPVMGTRRGAGGMSPPRGYPLPSLVTFAQFGVNHIELPKVK</sequence>
<proteinExistence type="predicted"/>
<evidence type="ECO:0000313" key="2">
    <source>
        <dbReference type="Proteomes" id="UP001341840"/>
    </source>
</evidence>
<dbReference type="EMBL" id="JASCZI010060472">
    <property type="protein sequence ID" value="MED6132410.1"/>
    <property type="molecule type" value="Genomic_DNA"/>
</dbReference>
<evidence type="ECO:0000313" key="1">
    <source>
        <dbReference type="EMBL" id="MED6132410.1"/>
    </source>
</evidence>